<comment type="subcellular location">
    <subcellularLocation>
        <location evidence="1">Cytoplasm</location>
    </subcellularLocation>
</comment>
<evidence type="ECO:0000256" key="3">
    <source>
        <dbReference type="ARBA" id="ARBA00022553"/>
    </source>
</evidence>
<dbReference type="GO" id="GO:0005737">
    <property type="term" value="C:cytoplasm"/>
    <property type="evidence" value="ECO:0007669"/>
    <property type="project" value="UniProtKB-SubCell"/>
</dbReference>
<dbReference type="InterPro" id="IPR020449">
    <property type="entry name" value="Tscrpt_reg_AraC-type_HTH"/>
</dbReference>
<dbReference type="GO" id="GO:0000160">
    <property type="term" value="P:phosphorelay signal transduction system"/>
    <property type="evidence" value="ECO:0007669"/>
    <property type="project" value="UniProtKB-KW"/>
</dbReference>
<feature type="domain" description="HTH araC/xylS-type" evidence="9">
    <location>
        <begin position="444"/>
        <end position="542"/>
    </location>
</feature>
<keyword evidence="6 11" id="KW-0238">DNA-binding</keyword>
<dbReference type="Pfam" id="PF12833">
    <property type="entry name" value="HTH_18"/>
    <property type="match status" value="1"/>
</dbReference>
<gene>
    <name evidence="11" type="ORF">CF651_07850</name>
</gene>
<dbReference type="PROSITE" id="PS01124">
    <property type="entry name" value="HTH_ARAC_FAMILY_2"/>
    <property type="match status" value="1"/>
</dbReference>
<dbReference type="PROSITE" id="PS00041">
    <property type="entry name" value="HTH_ARAC_FAMILY_1"/>
    <property type="match status" value="1"/>
</dbReference>
<keyword evidence="3 8" id="KW-0597">Phosphoprotein</keyword>
<evidence type="ECO:0000256" key="4">
    <source>
        <dbReference type="ARBA" id="ARBA00023012"/>
    </source>
</evidence>
<dbReference type="RefSeq" id="WP_094014304.1">
    <property type="nucleotide sequence ID" value="NZ_NMQW01000012.1"/>
</dbReference>
<keyword evidence="5" id="KW-0805">Transcription regulation</keyword>
<feature type="domain" description="Response regulatory" evidence="10">
    <location>
        <begin position="2"/>
        <end position="119"/>
    </location>
</feature>
<sequence length="544" mass="63027">MQLLLVDDEMSVVDTLAETIPWNSIGIETVHKAYSAFEALNLLNMHEIDIVITDVLMPEMDGLELTRSIYMHWKHIKCLLLTAHADFEYAHAAIKHNIQGYLLKPIDDHELILQISAVVQTIETERENKYNYNRAMATMRHHLPKIQAELLQSLLQGKRMPADKLEEQLKLLKIPVVQNQHVFIMLVRFKDHLIDYNAFEVSLMEFAIGNLAKETFQEYFETWYCRDAHEYLAFVLIPKPEQDYDEEQVTAERAQYHLNRLVNQFQINVQRYLNKPISVLSGHSGLFPNDMMKIYNNLLLLLSKRFGDDKELPVYIAGHGEMATITTLVSLYEPPLLVHLMEAGQWETSSSKLDAILHELETDWCESSEQLTEAFFSIFSSFSYIAHKQGRSLADLIGAEFVLGKELQPARTVKHLREWTTNVLDTFQRSAQNETRTARAAAVKEAQKFIISHLSADLSVQLISDVLNMHPTYLSRLYKLETGENISEYITRLKMEKAILLLKTSTKKIYEISIEIGYQNPHYFIKLFKKHFGSTPQEYRNMKL</sequence>
<dbReference type="SMART" id="SM00342">
    <property type="entry name" value="HTH_ARAC"/>
    <property type="match status" value="1"/>
</dbReference>
<dbReference type="SMART" id="SM00448">
    <property type="entry name" value="REC"/>
    <property type="match status" value="1"/>
</dbReference>
<dbReference type="SUPFAM" id="SSF52172">
    <property type="entry name" value="CheY-like"/>
    <property type="match status" value="1"/>
</dbReference>
<dbReference type="InterPro" id="IPR018062">
    <property type="entry name" value="HTH_AraC-typ_CS"/>
</dbReference>
<dbReference type="InterPro" id="IPR001789">
    <property type="entry name" value="Sig_transdc_resp-reg_receiver"/>
</dbReference>
<dbReference type="InterPro" id="IPR018060">
    <property type="entry name" value="HTH_AraC"/>
</dbReference>
<dbReference type="OrthoDB" id="9794370at2"/>
<dbReference type="EMBL" id="NMQW01000012">
    <property type="protein sequence ID" value="OXM86755.1"/>
    <property type="molecule type" value="Genomic_DNA"/>
</dbReference>
<keyword evidence="2" id="KW-0963">Cytoplasm</keyword>
<keyword evidence="12" id="KW-1185">Reference proteome</keyword>
<evidence type="ECO:0000256" key="2">
    <source>
        <dbReference type="ARBA" id="ARBA00022490"/>
    </source>
</evidence>
<dbReference type="CDD" id="cd17536">
    <property type="entry name" value="REC_YesN-like"/>
    <property type="match status" value="1"/>
</dbReference>
<dbReference type="PROSITE" id="PS50110">
    <property type="entry name" value="RESPONSE_REGULATORY"/>
    <property type="match status" value="1"/>
</dbReference>
<evidence type="ECO:0000259" key="10">
    <source>
        <dbReference type="PROSITE" id="PS50110"/>
    </source>
</evidence>
<evidence type="ECO:0000256" key="5">
    <source>
        <dbReference type="ARBA" id="ARBA00023015"/>
    </source>
</evidence>
<comment type="caution">
    <text evidence="11">The sequence shown here is derived from an EMBL/GenBank/DDBJ whole genome shotgun (WGS) entry which is preliminary data.</text>
</comment>
<dbReference type="InterPro" id="IPR011006">
    <property type="entry name" value="CheY-like_superfamily"/>
</dbReference>
<dbReference type="GO" id="GO:0043565">
    <property type="term" value="F:sequence-specific DNA binding"/>
    <property type="evidence" value="ECO:0007669"/>
    <property type="project" value="InterPro"/>
</dbReference>
<accession>A0A229UUB4</accession>
<dbReference type="SUPFAM" id="SSF46689">
    <property type="entry name" value="Homeodomain-like"/>
    <property type="match status" value="2"/>
</dbReference>
<dbReference type="Pfam" id="PF00072">
    <property type="entry name" value="Response_reg"/>
    <property type="match status" value="1"/>
</dbReference>
<evidence type="ECO:0000256" key="6">
    <source>
        <dbReference type="ARBA" id="ARBA00023125"/>
    </source>
</evidence>
<feature type="modified residue" description="4-aspartylphosphate" evidence="8">
    <location>
        <position position="54"/>
    </location>
</feature>
<dbReference type="AlphaFoldDB" id="A0A229UUB4"/>
<evidence type="ECO:0000256" key="7">
    <source>
        <dbReference type="ARBA" id="ARBA00023163"/>
    </source>
</evidence>
<dbReference type="Proteomes" id="UP000215509">
    <property type="component" value="Unassembled WGS sequence"/>
</dbReference>
<dbReference type="GO" id="GO:0003700">
    <property type="term" value="F:DNA-binding transcription factor activity"/>
    <property type="evidence" value="ECO:0007669"/>
    <property type="project" value="InterPro"/>
</dbReference>
<evidence type="ECO:0000256" key="8">
    <source>
        <dbReference type="PROSITE-ProRule" id="PRU00169"/>
    </source>
</evidence>
<dbReference type="InterPro" id="IPR009057">
    <property type="entry name" value="Homeodomain-like_sf"/>
</dbReference>
<name>A0A229UUB4_9BACL</name>
<evidence type="ECO:0000313" key="12">
    <source>
        <dbReference type="Proteomes" id="UP000215509"/>
    </source>
</evidence>
<dbReference type="Gene3D" id="3.40.50.2300">
    <property type="match status" value="1"/>
</dbReference>
<protein>
    <submittedName>
        <fullName evidence="11">DNA-binding response regulator</fullName>
    </submittedName>
</protein>
<organism evidence="11 12">
    <name type="scientific">Paenibacillus rigui</name>
    <dbReference type="NCBI Taxonomy" id="554312"/>
    <lineage>
        <taxon>Bacteria</taxon>
        <taxon>Bacillati</taxon>
        <taxon>Bacillota</taxon>
        <taxon>Bacilli</taxon>
        <taxon>Bacillales</taxon>
        <taxon>Paenibacillaceae</taxon>
        <taxon>Paenibacillus</taxon>
    </lineage>
</organism>
<evidence type="ECO:0000259" key="9">
    <source>
        <dbReference type="PROSITE" id="PS01124"/>
    </source>
</evidence>
<keyword evidence="4" id="KW-0902">Two-component regulatory system</keyword>
<dbReference type="InterPro" id="IPR051552">
    <property type="entry name" value="HptR"/>
</dbReference>
<evidence type="ECO:0000313" key="11">
    <source>
        <dbReference type="EMBL" id="OXM86755.1"/>
    </source>
</evidence>
<dbReference type="PRINTS" id="PR00032">
    <property type="entry name" value="HTHARAC"/>
</dbReference>
<dbReference type="PANTHER" id="PTHR42713">
    <property type="entry name" value="HISTIDINE KINASE-RELATED"/>
    <property type="match status" value="1"/>
</dbReference>
<evidence type="ECO:0000256" key="1">
    <source>
        <dbReference type="ARBA" id="ARBA00004496"/>
    </source>
</evidence>
<keyword evidence="7" id="KW-0804">Transcription</keyword>
<dbReference type="PANTHER" id="PTHR42713:SF3">
    <property type="entry name" value="TRANSCRIPTIONAL REGULATORY PROTEIN HPTR"/>
    <property type="match status" value="1"/>
</dbReference>
<reference evidence="11 12" key="1">
    <citation type="submission" date="2017-07" db="EMBL/GenBank/DDBJ databases">
        <title>Genome sequencing and assembly of Paenibacillus rigui.</title>
        <authorList>
            <person name="Mayilraj S."/>
        </authorList>
    </citation>
    <scope>NUCLEOTIDE SEQUENCE [LARGE SCALE GENOMIC DNA]</scope>
    <source>
        <strain evidence="11 12">JCM 16352</strain>
    </source>
</reference>
<dbReference type="Gene3D" id="1.10.10.60">
    <property type="entry name" value="Homeodomain-like"/>
    <property type="match status" value="2"/>
</dbReference>
<proteinExistence type="predicted"/>